<dbReference type="SUPFAM" id="SSF48208">
    <property type="entry name" value="Six-hairpin glycosidases"/>
    <property type="match status" value="1"/>
</dbReference>
<feature type="chain" id="PRO_5007179926" description="cellulase" evidence="9">
    <location>
        <begin position="22"/>
        <end position="451"/>
    </location>
</feature>
<evidence type="ECO:0000256" key="4">
    <source>
        <dbReference type="ARBA" id="ARBA00022801"/>
    </source>
</evidence>
<evidence type="ECO:0000256" key="5">
    <source>
        <dbReference type="ARBA" id="ARBA00023001"/>
    </source>
</evidence>
<dbReference type="GO" id="GO:0030245">
    <property type="term" value="P:cellulose catabolic process"/>
    <property type="evidence" value="ECO:0007669"/>
    <property type="project" value="UniProtKB-KW"/>
</dbReference>
<keyword evidence="7" id="KW-0326">Glycosidase</keyword>
<organism evidence="11">
    <name type="scientific">Sipyloidea sipylus</name>
    <name type="common">Madagascan stick insect</name>
    <name type="synonym">Necroscia sipylus</name>
    <dbReference type="NCBI Taxonomy" id="202427"/>
    <lineage>
        <taxon>Eukaryota</taxon>
        <taxon>Metazoa</taxon>
        <taxon>Ecdysozoa</taxon>
        <taxon>Arthropoda</taxon>
        <taxon>Hexapoda</taxon>
        <taxon>Insecta</taxon>
        <taxon>Pterygota</taxon>
        <taxon>Neoptera</taxon>
        <taxon>Polyneoptera</taxon>
        <taxon>Phasmatodea</taxon>
        <taxon>Verophasmatodea</taxon>
        <taxon>Anareolatae</taxon>
        <taxon>Lonchodidae</taxon>
        <taxon>Necrosciinae</taxon>
        <taxon>Sipyloidea</taxon>
    </lineage>
</organism>
<evidence type="ECO:0000256" key="6">
    <source>
        <dbReference type="ARBA" id="ARBA00023277"/>
    </source>
</evidence>
<dbReference type="Gene3D" id="1.50.10.10">
    <property type="match status" value="1"/>
</dbReference>
<keyword evidence="4 11" id="KW-0378">Hydrolase</keyword>
<dbReference type="EMBL" id="KT338284">
    <property type="protein sequence ID" value="AMH40388.1"/>
    <property type="molecule type" value="mRNA"/>
</dbReference>
<dbReference type="InterPro" id="IPR008928">
    <property type="entry name" value="6-hairpin_glycosidase_sf"/>
</dbReference>
<comment type="catalytic activity">
    <reaction evidence="1">
        <text>Endohydrolysis of (1-&gt;4)-beta-D-glucosidic linkages in cellulose, lichenin and cereal beta-D-glucans.</text>
        <dbReference type="EC" id="3.2.1.4"/>
    </reaction>
</comment>
<evidence type="ECO:0000256" key="7">
    <source>
        <dbReference type="ARBA" id="ARBA00023295"/>
    </source>
</evidence>
<accession>A0A125SL08</accession>
<dbReference type="EC" id="3.2.1.4" evidence="3"/>
<name>A0A125SL08_SIPSI</name>
<dbReference type="GO" id="GO:0008810">
    <property type="term" value="F:cellulase activity"/>
    <property type="evidence" value="ECO:0007669"/>
    <property type="project" value="UniProtKB-EC"/>
</dbReference>
<feature type="signal peptide" evidence="9">
    <location>
        <begin position="1"/>
        <end position="21"/>
    </location>
</feature>
<gene>
    <name evidence="11" type="primary">gh9-5</name>
</gene>
<evidence type="ECO:0000256" key="9">
    <source>
        <dbReference type="SAM" id="SignalP"/>
    </source>
</evidence>
<dbReference type="InterPro" id="IPR012341">
    <property type="entry name" value="6hp_glycosidase-like_sf"/>
</dbReference>
<reference evidence="11" key="1">
    <citation type="journal article" date="2016" name="Insect Biochem. Mol. Biol.">
        <title>Ancestral Gene Duplication Enabled the Evolution of Multifunctional Cellulases in Stick Insects (Phasmatodea).</title>
        <authorList>
            <person name="Shelomi M."/>
            <person name="Heckel D.G."/>
            <person name="Pauchet Y."/>
        </authorList>
    </citation>
    <scope>NUCLEOTIDE SEQUENCE</scope>
    <source>
        <strain evidence="11">SSI5</strain>
        <tissue evidence="11">Midgut</tissue>
    </source>
</reference>
<evidence type="ECO:0000259" key="10">
    <source>
        <dbReference type="Pfam" id="PF00759"/>
    </source>
</evidence>
<protein>
    <recommendedName>
        <fullName evidence="3">cellulase</fullName>
        <ecNumber evidence="3">3.2.1.4</ecNumber>
    </recommendedName>
</protein>
<keyword evidence="5" id="KW-0136">Cellulose degradation</keyword>
<sequence length="451" mass="50462">MRCLVPAAVLLLSCVVLQATAATYDYKLLLQKSLLFYEAQRSGKLPSDQKVTWRHDSALNDKGQNGEDLTGGYYDAGDYVKFGFPMAFSTTLLAWSVLDHSAAYESANALEDGRKAVKWATDYFIKCHVSEFEFYGQVGQGQLDHDFWTQPEDMTEERTPYKITATSPGSDLAAETAAAMAASYMVFKSVNATYATILLTHAEQLMNFAVTYQGKYSDSITDAKNFYASSGYIDELVWGAAWLYRATQKQTYLDIVDKYWSQVMYNDGFGWDSKKSGADSIMYLVTKEDKYKERLKIYCDYCFNNVQKTPKGLIFLGEWGSLRNNANLLLICSEAAKMGIETDTYRPIIKNQIGYYVGDTGFSYVVGYGSNYPKNAHHRSSSCPDHPQTCGWDFFNSDTPNHHVLEGALVGGPSSTDAYTDTRKDAQHNEVACDYNAAFQGVIANLVELYS</sequence>
<comment type="similarity">
    <text evidence="2">Belongs to the glycosyl hydrolase 9 (cellulase E) family.</text>
</comment>
<feature type="domain" description="Glycoside hydrolase family 9" evidence="10">
    <location>
        <begin position="26"/>
        <end position="442"/>
    </location>
</feature>
<keyword evidence="8" id="KW-0624">Polysaccharide degradation</keyword>
<evidence type="ECO:0000256" key="8">
    <source>
        <dbReference type="ARBA" id="ARBA00023326"/>
    </source>
</evidence>
<evidence type="ECO:0000256" key="2">
    <source>
        <dbReference type="ARBA" id="ARBA00007072"/>
    </source>
</evidence>
<keyword evidence="9" id="KW-0732">Signal</keyword>
<dbReference type="PANTHER" id="PTHR22298">
    <property type="entry name" value="ENDO-1,4-BETA-GLUCANASE"/>
    <property type="match status" value="1"/>
</dbReference>
<proteinExistence type="evidence at transcript level"/>
<keyword evidence="6" id="KW-0119">Carbohydrate metabolism</keyword>
<evidence type="ECO:0000313" key="11">
    <source>
        <dbReference type="EMBL" id="AMH40388.1"/>
    </source>
</evidence>
<evidence type="ECO:0000256" key="3">
    <source>
        <dbReference type="ARBA" id="ARBA00012601"/>
    </source>
</evidence>
<dbReference type="Pfam" id="PF00759">
    <property type="entry name" value="Glyco_hydro_9"/>
    <property type="match status" value="1"/>
</dbReference>
<dbReference type="AlphaFoldDB" id="A0A125SL08"/>
<evidence type="ECO:0000256" key="1">
    <source>
        <dbReference type="ARBA" id="ARBA00000966"/>
    </source>
</evidence>
<dbReference type="InterPro" id="IPR001701">
    <property type="entry name" value="Glyco_hydro_9"/>
</dbReference>